<dbReference type="AlphaFoldDB" id="A0A1S4BQZ2"/>
<dbReference type="GO" id="GO:0051726">
    <property type="term" value="P:regulation of cell cycle"/>
    <property type="evidence" value="ECO:0007669"/>
    <property type="project" value="InterPro"/>
</dbReference>
<dbReference type="PIRSF" id="PIRSF017811">
    <property type="entry name" value="CDK_inhib_pln"/>
    <property type="match status" value="1"/>
</dbReference>
<dbReference type="STRING" id="4097.A0A1S4BQZ2"/>
<dbReference type="PANTHER" id="PTHR46776">
    <property type="entry name" value="CYCLIN-DEPENDENT KINASE INHIBITOR 4-RELATED"/>
    <property type="match status" value="1"/>
</dbReference>
<keyword evidence="4" id="KW-0131">Cell cycle</keyword>
<evidence type="ECO:0000313" key="8">
    <source>
        <dbReference type="RefSeq" id="XP_016491286.1"/>
    </source>
</evidence>
<dbReference type="GeneID" id="107810968"/>
<dbReference type="RefSeq" id="XP_016491286.1">
    <property type="nucleotide sequence ID" value="XM_016635800.2"/>
</dbReference>
<evidence type="ECO:0000256" key="3">
    <source>
        <dbReference type="ARBA" id="ARBA00023013"/>
    </source>
</evidence>
<feature type="compositionally biased region" description="Basic and acidic residues" evidence="5">
    <location>
        <begin position="100"/>
        <end position="121"/>
    </location>
</feature>
<protein>
    <submittedName>
        <fullName evidence="8">Cyclin-dependent kinase inhibitor 1</fullName>
    </submittedName>
    <submittedName>
        <fullName evidence="8">Uncharacterized protein LOC107810968</fullName>
    </submittedName>
</protein>
<dbReference type="Proteomes" id="UP000790787">
    <property type="component" value="Chromosome 14"/>
</dbReference>
<evidence type="ECO:0000256" key="1">
    <source>
        <dbReference type="ARBA" id="ARBA00004642"/>
    </source>
</evidence>
<proteinExistence type="inferred from homology"/>
<dbReference type="PaxDb" id="4097-A0A1S4BQZ2"/>
<dbReference type="InterPro" id="IPR044275">
    <property type="entry name" value="KRP"/>
</dbReference>
<evidence type="ECO:0000313" key="7">
    <source>
        <dbReference type="Proteomes" id="UP000790787"/>
    </source>
</evidence>
<feature type="domain" description="Cyclin-dependent kinase inhibitor" evidence="6">
    <location>
        <begin position="116"/>
        <end position="161"/>
    </location>
</feature>
<accession>A0A1S4BQZ2</accession>
<dbReference type="OrthoDB" id="1300496at2759"/>
<dbReference type="Pfam" id="PF02234">
    <property type="entry name" value="CDI"/>
    <property type="match status" value="1"/>
</dbReference>
<comment type="similarity">
    <text evidence="2">Belongs to the CDI family. ICK/KRP subfamily.</text>
</comment>
<dbReference type="Gene3D" id="4.10.365.10">
    <property type="entry name" value="p27"/>
    <property type="match status" value="1"/>
</dbReference>
<organism evidence="7 8">
    <name type="scientific">Nicotiana tabacum</name>
    <name type="common">Common tobacco</name>
    <dbReference type="NCBI Taxonomy" id="4097"/>
    <lineage>
        <taxon>Eukaryota</taxon>
        <taxon>Viridiplantae</taxon>
        <taxon>Streptophyta</taxon>
        <taxon>Embryophyta</taxon>
        <taxon>Tracheophyta</taxon>
        <taxon>Spermatophyta</taxon>
        <taxon>Magnoliopsida</taxon>
        <taxon>eudicotyledons</taxon>
        <taxon>Gunneridae</taxon>
        <taxon>Pentapetalae</taxon>
        <taxon>asterids</taxon>
        <taxon>lamiids</taxon>
        <taxon>Solanales</taxon>
        <taxon>Solanaceae</taxon>
        <taxon>Nicotianoideae</taxon>
        <taxon>Nicotianeae</taxon>
        <taxon>Nicotiana</taxon>
    </lineage>
</organism>
<dbReference type="GO" id="GO:0005654">
    <property type="term" value="C:nucleoplasm"/>
    <property type="evidence" value="ECO:0007669"/>
    <property type="project" value="UniProtKB-SubCell"/>
</dbReference>
<dbReference type="GO" id="GO:0005634">
    <property type="term" value="C:nucleus"/>
    <property type="evidence" value="ECO:0000318"/>
    <property type="project" value="GO_Central"/>
</dbReference>
<sequence length="163" mass="18302">MRKCKGIEEVTIMEVSDVDLEVPTTTKKRKISSDGDVKLMSPPLLRCRSHSGVGDTPAGSLVSPSSSVNLNDASNLDHDLASYCLRNGSSEENSVIASAESKEAKLSSERQRTPEKMPSEKEIEEFFAARQKAILKRFRKKYNFDFEKEEPLEGRYEWVRIGS</sequence>
<evidence type="ECO:0000256" key="5">
    <source>
        <dbReference type="SAM" id="MobiDB-lite"/>
    </source>
</evidence>
<evidence type="ECO:0000256" key="4">
    <source>
        <dbReference type="ARBA" id="ARBA00023306"/>
    </source>
</evidence>
<name>A0A1S4BQZ2_TOBAC</name>
<reference evidence="8" key="2">
    <citation type="submission" date="2025-08" db="UniProtKB">
        <authorList>
            <consortium name="RefSeq"/>
        </authorList>
    </citation>
    <scope>IDENTIFICATION</scope>
    <source>
        <tissue evidence="8">Leaf</tissue>
    </source>
</reference>
<dbReference type="RefSeq" id="XP_016491286.1">
    <property type="nucleotide sequence ID" value="XM_016635800.1"/>
</dbReference>
<evidence type="ECO:0000259" key="6">
    <source>
        <dbReference type="Pfam" id="PF02234"/>
    </source>
</evidence>
<dbReference type="InterPro" id="IPR044898">
    <property type="entry name" value="CDI_dom_sf"/>
</dbReference>
<feature type="region of interest" description="Disordered" evidence="5">
    <location>
        <begin position="94"/>
        <end position="121"/>
    </location>
</feature>
<keyword evidence="3 8" id="KW-0649">Protein kinase inhibitor</keyword>
<reference evidence="7" key="1">
    <citation type="journal article" date="2014" name="Nat. Commun.">
        <title>The tobacco genome sequence and its comparison with those of tomato and potato.</title>
        <authorList>
            <person name="Sierro N."/>
            <person name="Battey J.N."/>
            <person name="Ouadi S."/>
            <person name="Bakaher N."/>
            <person name="Bovet L."/>
            <person name="Willig A."/>
            <person name="Goepfert S."/>
            <person name="Peitsch M.C."/>
            <person name="Ivanov N.V."/>
        </authorList>
    </citation>
    <scope>NUCLEOTIDE SEQUENCE [LARGE SCALE GENOMIC DNA]</scope>
</reference>
<dbReference type="KEGG" id="nta:107810968"/>
<dbReference type="GO" id="GO:0045740">
    <property type="term" value="P:positive regulation of DNA replication"/>
    <property type="evidence" value="ECO:0000318"/>
    <property type="project" value="GO_Central"/>
</dbReference>
<keyword evidence="7" id="KW-1185">Reference proteome</keyword>
<dbReference type="InterPro" id="IPR003175">
    <property type="entry name" value="CDI_dom"/>
</dbReference>
<gene>
    <name evidence="8" type="primary">LOC107810968</name>
</gene>
<dbReference type="GO" id="GO:0004861">
    <property type="term" value="F:cyclin-dependent protein serine/threonine kinase inhibitor activity"/>
    <property type="evidence" value="ECO:0000318"/>
    <property type="project" value="GO_Central"/>
</dbReference>
<evidence type="ECO:0000256" key="2">
    <source>
        <dbReference type="ARBA" id="ARBA00010274"/>
    </source>
</evidence>
<comment type="subcellular location">
    <subcellularLocation>
        <location evidence="1">Nucleus</location>
        <location evidence="1">Nucleoplasm</location>
    </subcellularLocation>
</comment>